<proteinExistence type="predicted"/>
<dbReference type="SUPFAM" id="SSF53167">
    <property type="entry name" value="Purine and uridine phosphorylases"/>
    <property type="match status" value="1"/>
</dbReference>
<gene>
    <name evidence="2" type="ORF">BO83DRAFT_448846</name>
</gene>
<keyword evidence="3" id="KW-1185">Reference proteome</keyword>
<name>A0A317V6U4_ASPEC</name>
<evidence type="ECO:0000313" key="2">
    <source>
        <dbReference type="EMBL" id="PWY68778.1"/>
    </source>
</evidence>
<organism evidence="2 3">
    <name type="scientific">Aspergillus eucalypticola (strain CBS 122712 / IBT 29274)</name>
    <dbReference type="NCBI Taxonomy" id="1448314"/>
    <lineage>
        <taxon>Eukaryota</taxon>
        <taxon>Fungi</taxon>
        <taxon>Dikarya</taxon>
        <taxon>Ascomycota</taxon>
        <taxon>Pezizomycotina</taxon>
        <taxon>Eurotiomycetes</taxon>
        <taxon>Eurotiomycetidae</taxon>
        <taxon>Eurotiales</taxon>
        <taxon>Aspergillaceae</taxon>
        <taxon>Aspergillus</taxon>
        <taxon>Aspergillus subgen. Circumdati</taxon>
    </lineage>
</organism>
<evidence type="ECO:0000259" key="1">
    <source>
        <dbReference type="Pfam" id="PF01048"/>
    </source>
</evidence>
<dbReference type="Proteomes" id="UP000246171">
    <property type="component" value="Unassembled WGS sequence"/>
</dbReference>
<sequence length="345" mass="38514">MARTTQHRPTSRDDFEIAIVCALTLEFDAVCALFDEIWDEDYGRTWGDANIYTNGRIGKFNVVLLKLSDMGKVSAAIASAHLRSSYSSLSLVLLTGICGGVPFPGAGKEILLGDVVVSRHIVQYDLGRQYPEGFETKDTVEDRFGRAPPNIRHLLSMLETIRARERAEELTAGYLLKLQQMTARKPGGIRYDYPGASQDIVFDSSYRHKRRFFKSLSCKEVGCDFKNVKSRERIQTKQELEKRGETEKAQAPSLFVGTIGSADTVMKSAEKRDRIARAHSIIAFEMEGAGLWETPCVVVKAVCDYADSHKNKEWQNFAAATAASATKALLDFYPQRDALRRSAPI</sequence>
<dbReference type="Pfam" id="PF01048">
    <property type="entry name" value="PNP_UDP_1"/>
    <property type="match status" value="1"/>
</dbReference>
<dbReference type="InterPro" id="IPR000845">
    <property type="entry name" value="Nucleoside_phosphorylase_d"/>
</dbReference>
<accession>A0A317V6U4</accession>
<protein>
    <submittedName>
        <fullName evidence="2">Purine and uridine phosphorylase</fullName>
    </submittedName>
</protein>
<feature type="domain" description="Nucleoside phosphorylase" evidence="1">
    <location>
        <begin position="16"/>
        <end position="135"/>
    </location>
</feature>
<comment type="caution">
    <text evidence="2">The sequence shown here is derived from an EMBL/GenBank/DDBJ whole genome shotgun (WGS) entry which is preliminary data.</text>
</comment>
<dbReference type="PANTHER" id="PTHR46082:SF6">
    <property type="entry name" value="AAA+ ATPASE DOMAIN-CONTAINING PROTEIN-RELATED"/>
    <property type="match status" value="1"/>
</dbReference>
<dbReference type="GO" id="GO:0003824">
    <property type="term" value="F:catalytic activity"/>
    <property type="evidence" value="ECO:0007669"/>
    <property type="project" value="InterPro"/>
</dbReference>
<dbReference type="OrthoDB" id="1658288at2759"/>
<dbReference type="InterPro" id="IPR053137">
    <property type="entry name" value="NLR-like"/>
</dbReference>
<dbReference type="EMBL" id="MSFU01000019">
    <property type="protein sequence ID" value="PWY68778.1"/>
    <property type="molecule type" value="Genomic_DNA"/>
</dbReference>
<reference evidence="2" key="1">
    <citation type="submission" date="2016-12" db="EMBL/GenBank/DDBJ databases">
        <title>The genomes of Aspergillus section Nigri reveals drivers in fungal speciation.</title>
        <authorList>
            <consortium name="DOE Joint Genome Institute"/>
            <person name="Vesth T.C."/>
            <person name="Nybo J."/>
            <person name="Theobald S."/>
            <person name="Brandl J."/>
            <person name="Frisvad J.C."/>
            <person name="Nielsen K.F."/>
            <person name="Lyhne E.K."/>
            <person name="Kogle M.E."/>
            <person name="Kuo A."/>
            <person name="Riley R."/>
            <person name="Clum A."/>
            <person name="Nolan M."/>
            <person name="Lipzen A."/>
            <person name="Salamov A."/>
            <person name="Henrissat B."/>
            <person name="Wiebenga A."/>
            <person name="De vries R.P."/>
            <person name="Grigoriev I.V."/>
            <person name="Mortensen U.H."/>
            <person name="Andersen M.R."/>
            <person name="Baker S.E."/>
        </authorList>
    </citation>
    <scope>NUCLEOTIDE SEQUENCE</scope>
    <source>
        <strain evidence="2">CBS 122712</strain>
    </source>
</reference>
<dbReference type="InterPro" id="IPR035994">
    <property type="entry name" value="Nucleoside_phosphorylase_sf"/>
</dbReference>
<dbReference type="AlphaFoldDB" id="A0A317V6U4"/>
<evidence type="ECO:0000313" key="3">
    <source>
        <dbReference type="Proteomes" id="UP000246171"/>
    </source>
</evidence>
<dbReference type="GO" id="GO:0009116">
    <property type="term" value="P:nucleoside metabolic process"/>
    <property type="evidence" value="ECO:0007669"/>
    <property type="project" value="InterPro"/>
</dbReference>
<dbReference type="PANTHER" id="PTHR46082">
    <property type="entry name" value="ATP/GTP-BINDING PROTEIN-RELATED"/>
    <property type="match status" value="1"/>
</dbReference>
<dbReference type="GeneID" id="37058668"/>
<dbReference type="RefSeq" id="XP_025386151.1">
    <property type="nucleotide sequence ID" value="XM_025536706.1"/>
</dbReference>
<dbReference type="Gene3D" id="3.40.50.1580">
    <property type="entry name" value="Nucleoside phosphorylase domain"/>
    <property type="match status" value="1"/>
</dbReference>
<dbReference type="VEuPathDB" id="FungiDB:BO83DRAFT_448846"/>